<dbReference type="EMBL" id="VGLS01000336">
    <property type="protein sequence ID" value="MBM3224483.1"/>
    <property type="molecule type" value="Genomic_DNA"/>
</dbReference>
<dbReference type="Gene3D" id="3.40.830.10">
    <property type="entry name" value="LigB-like"/>
    <property type="match status" value="1"/>
</dbReference>
<name>A0A937W1I9_UNCTE</name>
<dbReference type="GO" id="GO:0008198">
    <property type="term" value="F:ferrous iron binding"/>
    <property type="evidence" value="ECO:0007669"/>
    <property type="project" value="InterPro"/>
</dbReference>
<comment type="caution">
    <text evidence="2">The sequence shown here is derived from an EMBL/GenBank/DDBJ whole genome shotgun (WGS) entry which is preliminary data.</text>
</comment>
<gene>
    <name evidence="2" type="ORF">FJZ47_11870</name>
</gene>
<organism evidence="2 3">
    <name type="scientific">Tectimicrobiota bacterium</name>
    <dbReference type="NCBI Taxonomy" id="2528274"/>
    <lineage>
        <taxon>Bacteria</taxon>
        <taxon>Pseudomonadati</taxon>
        <taxon>Nitrospinota/Tectimicrobiota group</taxon>
        <taxon>Candidatus Tectimicrobiota</taxon>
    </lineage>
</organism>
<keyword evidence="2" id="KW-0223">Dioxygenase</keyword>
<evidence type="ECO:0000313" key="2">
    <source>
        <dbReference type="EMBL" id="MBM3224483.1"/>
    </source>
</evidence>
<dbReference type="SUPFAM" id="SSF53213">
    <property type="entry name" value="LigB-like"/>
    <property type="match status" value="1"/>
</dbReference>
<feature type="domain" description="Extradiol ring-cleavage dioxygenase class III enzyme subunit B" evidence="1">
    <location>
        <begin position="76"/>
        <end position="297"/>
    </location>
</feature>
<keyword evidence="2" id="KW-0560">Oxidoreductase</keyword>
<dbReference type="Pfam" id="PF02900">
    <property type="entry name" value="LigB"/>
    <property type="match status" value="1"/>
</dbReference>
<sequence length="325" mass="36474">MARIVLGLGTSHSPQLSLPAEHWLTRGEEDQRNPSLYRVPDGKHVTYEELLAEVDPRIAKELTPEVFQKRHAANQRGVAKVAEALERSEADVLVVLGDDQQEAFHDDNMPAFCVYWGEQVPYVPRPVTRGTQALTAWAYPQEPRMYPGHPALALHIIDGMMEQGFDVSHSKYLREGQSITHAVTFVYARILQGRNIPVIPVMQNTYYPPNQPRPRRSYEFGIALRNAIETWKSNARVAILASGGFSHFVIDEELDQQALQALQDKDVDAIASLPLQRLQSGTSEIRNWFATAGAVQHLDMHVFDYVPCYRSPAGTGCAMAFAQWA</sequence>
<reference evidence="2" key="1">
    <citation type="submission" date="2019-03" db="EMBL/GenBank/DDBJ databases">
        <title>Lake Tanganyika Metagenome-Assembled Genomes (MAGs).</title>
        <authorList>
            <person name="Tran P."/>
        </authorList>
    </citation>
    <scope>NUCLEOTIDE SEQUENCE</scope>
    <source>
        <strain evidence="2">K_DeepCast_65m_m2_066</strain>
    </source>
</reference>
<evidence type="ECO:0000313" key="3">
    <source>
        <dbReference type="Proteomes" id="UP000712673"/>
    </source>
</evidence>
<accession>A0A937W1I9</accession>
<protein>
    <submittedName>
        <fullName evidence="2">Extradiol ring-cleavage dioxygenase</fullName>
    </submittedName>
</protein>
<dbReference type="Proteomes" id="UP000712673">
    <property type="component" value="Unassembled WGS sequence"/>
</dbReference>
<dbReference type="AlphaFoldDB" id="A0A937W1I9"/>
<dbReference type="InterPro" id="IPR004183">
    <property type="entry name" value="Xdiol_dOase_suB"/>
</dbReference>
<proteinExistence type="predicted"/>
<dbReference type="GO" id="GO:0016702">
    <property type="term" value="F:oxidoreductase activity, acting on single donors with incorporation of molecular oxygen, incorporation of two atoms of oxygen"/>
    <property type="evidence" value="ECO:0007669"/>
    <property type="project" value="UniProtKB-ARBA"/>
</dbReference>
<evidence type="ECO:0000259" key="1">
    <source>
        <dbReference type="Pfam" id="PF02900"/>
    </source>
</evidence>